<reference evidence="2" key="1">
    <citation type="submission" date="2019-12" db="EMBL/GenBank/DDBJ databases">
        <title>Whole genome sequencing of Haloarcula argentinensis strain pws5.</title>
        <authorList>
            <person name="Verma D.K."/>
            <person name="Gopal K."/>
            <person name="Prasad E.S."/>
        </authorList>
    </citation>
    <scope>NUCLEOTIDE SEQUENCE</scope>
    <source>
        <strain evidence="2">Pws5</strain>
    </source>
</reference>
<accession>A0A847UR20</accession>
<name>A0A847UR20_HALAR</name>
<comment type="caution">
    <text evidence="2">The sequence shown here is derived from an EMBL/GenBank/DDBJ whole genome shotgun (WGS) entry which is preliminary data.</text>
</comment>
<sequence length="220" mass="24741">MDSTQTCDIDRDADIHVNAPLDREVIRMTETGFLAVCSDNHCSWQGLFPTREMAAEAVETHIERARRSPDYKYHFGQQNPYVVELIDDSTARICPDQELDPLEPWNSHRDGQRLSRSEASRTPLGEQLHRGDLIDCHGPGDAMVLQISQTRAFGLPAFSIIYVSPDSEPNKDGSYSDDDHRYLNNYVARGGEAVSVPMADRLSFRGQTNAQSDLKRWSSG</sequence>
<feature type="compositionally biased region" description="Basic and acidic residues" evidence="1">
    <location>
        <begin position="106"/>
        <end position="119"/>
    </location>
</feature>
<organism evidence="2 3">
    <name type="scientific">Haloarcula argentinensis</name>
    <dbReference type="NCBI Taxonomy" id="43776"/>
    <lineage>
        <taxon>Archaea</taxon>
        <taxon>Methanobacteriati</taxon>
        <taxon>Methanobacteriota</taxon>
        <taxon>Stenosarchaea group</taxon>
        <taxon>Halobacteria</taxon>
        <taxon>Halobacteriales</taxon>
        <taxon>Haloarculaceae</taxon>
        <taxon>Haloarcula</taxon>
    </lineage>
</organism>
<gene>
    <name evidence="2" type="ORF">GOC77_12305</name>
</gene>
<dbReference type="EMBL" id="WOWA01000005">
    <property type="protein sequence ID" value="NLV14048.1"/>
    <property type="molecule type" value="Genomic_DNA"/>
</dbReference>
<dbReference type="AlphaFoldDB" id="A0A847UR20"/>
<evidence type="ECO:0000313" key="2">
    <source>
        <dbReference type="EMBL" id="NLV14048.1"/>
    </source>
</evidence>
<evidence type="ECO:0000256" key="1">
    <source>
        <dbReference type="SAM" id="MobiDB-lite"/>
    </source>
</evidence>
<protein>
    <submittedName>
        <fullName evidence="2">Uncharacterized protein</fullName>
    </submittedName>
</protein>
<feature type="region of interest" description="Disordered" evidence="1">
    <location>
        <begin position="97"/>
        <end position="123"/>
    </location>
</feature>
<dbReference type="RefSeq" id="WP_170097508.1">
    <property type="nucleotide sequence ID" value="NZ_WOWA01000005.1"/>
</dbReference>
<evidence type="ECO:0000313" key="3">
    <source>
        <dbReference type="Proteomes" id="UP000641625"/>
    </source>
</evidence>
<dbReference type="Proteomes" id="UP000641625">
    <property type="component" value="Unassembled WGS sequence"/>
</dbReference>
<proteinExistence type="predicted"/>